<dbReference type="PANTHER" id="PTHR43727">
    <property type="entry name" value="DIAMINOPIMELATE DECARBOXYLASE"/>
    <property type="match status" value="1"/>
</dbReference>
<organism evidence="5 6">
    <name type="scientific">Candidatus Dorea gallistercoris</name>
    <dbReference type="NCBI Taxonomy" id="2838542"/>
    <lineage>
        <taxon>Bacteria</taxon>
        <taxon>Bacillati</taxon>
        <taxon>Bacillota</taxon>
        <taxon>Clostridia</taxon>
        <taxon>Lachnospirales</taxon>
        <taxon>Lachnospiraceae</taxon>
        <taxon>Dorea</taxon>
    </lineage>
</organism>
<evidence type="ECO:0000313" key="5">
    <source>
        <dbReference type="EMBL" id="HIW83490.1"/>
    </source>
</evidence>
<feature type="domain" description="Orn/DAP/Arg decarboxylase 2 C-terminal" evidence="3">
    <location>
        <begin position="255"/>
        <end position="346"/>
    </location>
</feature>
<feature type="domain" description="Orn/DAP/Arg decarboxylase 2 N-terminal" evidence="4">
    <location>
        <begin position="25"/>
        <end position="254"/>
    </location>
</feature>
<dbReference type="SUPFAM" id="SSF50621">
    <property type="entry name" value="Alanine racemase C-terminal domain-like"/>
    <property type="match status" value="1"/>
</dbReference>
<dbReference type="GO" id="GO:0008784">
    <property type="term" value="F:alanine racemase activity"/>
    <property type="evidence" value="ECO:0007669"/>
    <property type="project" value="UniProtKB-EC"/>
</dbReference>
<evidence type="ECO:0000259" key="3">
    <source>
        <dbReference type="Pfam" id="PF00278"/>
    </source>
</evidence>
<comment type="caution">
    <text evidence="5">The sequence shown here is derived from an EMBL/GenBank/DDBJ whole genome shotgun (WGS) entry which is preliminary data.</text>
</comment>
<dbReference type="AlphaFoldDB" id="A0A9D1UEG3"/>
<comment type="cofactor">
    <cofactor evidence="1">
        <name>pyridoxal 5'-phosphate</name>
        <dbReference type="ChEBI" id="CHEBI:597326"/>
    </cofactor>
</comment>
<dbReference type="GO" id="GO:0009089">
    <property type="term" value="P:lysine biosynthetic process via diaminopimelate"/>
    <property type="evidence" value="ECO:0007669"/>
    <property type="project" value="TreeGrafter"/>
</dbReference>
<evidence type="ECO:0000256" key="2">
    <source>
        <dbReference type="ARBA" id="ARBA00022898"/>
    </source>
</evidence>
<gene>
    <name evidence="5" type="ORF">H9873_04120</name>
</gene>
<sequence>MDRTILEQGISRYGTPSYIFDIDMLRDHVHTFRQILGDRAGLCYAIKANPFLTEQMAELADRLEVCSMGEYRICRRLGIPPEKLFISGVLKRKEEIYEVLEDTRGRSACTVESVQQFQYLVDWSEDNHVPVPVYIRLSSGNQFGVDWQTLLNLLAIRKNCPFVKIKGLHYFSGTQKRVSKIQDEIRELDRRCMELEELYGFPMETLEYGPGLSVSYFEGEPEQTLEDLKATVDAVGKMKWKGNVILEMGRALAAFCGYYLTQICEIKHTDGKHYCMTDGGIHQMHYDGQIRGMYRPCFQMIPDSPDASEEECNVFGALCTVNDILLQKVRLRGPAIGTTLVFERTGAYSVSEGMALFLSRELPAVALYSREKGWNQARARQSTYQWNTDEEENYGDIEEYFKRD</sequence>
<proteinExistence type="predicted"/>
<accession>A0A9D1UEG3</accession>
<dbReference type="InterPro" id="IPR022643">
    <property type="entry name" value="De-COase2_C"/>
</dbReference>
<dbReference type="Proteomes" id="UP000824263">
    <property type="component" value="Unassembled WGS sequence"/>
</dbReference>
<protein>
    <submittedName>
        <fullName evidence="5">Alanine racemase</fullName>
        <ecNumber evidence="5">5.1.1.1</ecNumber>
    </submittedName>
</protein>
<dbReference type="Gene3D" id="2.40.37.10">
    <property type="entry name" value="Lyase, Ornithine Decarboxylase, Chain A, domain 1"/>
    <property type="match status" value="1"/>
</dbReference>
<evidence type="ECO:0000256" key="1">
    <source>
        <dbReference type="ARBA" id="ARBA00001933"/>
    </source>
</evidence>
<dbReference type="InterPro" id="IPR022644">
    <property type="entry name" value="De-COase2_N"/>
</dbReference>
<dbReference type="Pfam" id="PF02784">
    <property type="entry name" value="Orn_Arg_deC_N"/>
    <property type="match status" value="1"/>
</dbReference>
<keyword evidence="5" id="KW-0413">Isomerase</keyword>
<evidence type="ECO:0000259" key="4">
    <source>
        <dbReference type="Pfam" id="PF02784"/>
    </source>
</evidence>
<dbReference type="EMBL" id="DXGF01000075">
    <property type="protein sequence ID" value="HIW83490.1"/>
    <property type="molecule type" value="Genomic_DNA"/>
</dbReference>
<dbReference type="PANTHER" id="PTHR43727:SF2">
    <property type="entry name" value="GROUP IV DECARBOXYLASE"/>
    <property type="match status" value="1"/>
</dbReference>
<dbReference type="SUPFAM" id="SSF51419">
    <property type="entry name" value="PLP-binding barrel"/>
    <property type="match status" value="1"/>
</dbReference>
<dbReference type="GO" id="GO:0008836">
    <property type="term" value="F:diaminopimelate decarboxylase activity"/>
    <property type="evidence" value="ECO:0007669"/>
    <property type="project" value="TreeGrafter"/>
</dbReference>
<dbReference type="InterPro" id="IPR009006">
    <property type="entry name" value="Ala_racemase/Decarboxylase_C"/>
</dbReference>
<reference evidence="5" key="1">
    <citation type="journal article" date="2021" name="PeerJ">
        <title>Extensive microbial diversity within the chicken gut microbiome revealed by metagenomics and culture.</title>
        <authorList>
            <person name="Gilroy R."/>
            <person name="Ravi A."/>
            <person name="Getino M."/>
            <person name="Pursley I."/>
            <person name="Horton D.L."/>
            <person name="Alikhan N.F."/>
            <person name="Baker D."/>
            <person name="Gharbi K."/>
            <person name="Hall N."/>
            <person name="Watson M."/>
            <person name="Adriaenssens E.M."/>
            <person name="Foster-Nyarko E."/>
            <person name="Jarju S."/>
            <person name="Secka A."/>
            <person name="Antonio M."/>
            <person name="Oren A."/>
            <person name="Chaudhuri R.R."/>
            <person name="La Ragione R."/>
            <person name="Hildebrand F."/>
            <person name="Pallen M.J."/>
        </authorList>
    </citation>
    <scope>NUCLEOTIDE SEQUENCE</scope>
    <source>
        <strain evidence="5">ChiSxjej1B13-11762</strain>
    </source>
</reference>
<dbReference type="Pfam" id="PF00278">
    <property type="entry name" value="Orn_DAP_Arg_deC"/>
    <property type="match status" value="1"/>
</dbReference>
<dbReference type="EC" id="5.1.1.1" evidence="5"/>
<name>A0A9D1UEG3_9FIRM</name>
<evidence type="ECO:0000313" key="6">
    <source>
        <dbReference type="Proteomes" id="UP000824263"/>
    </source>
</evidence>
<dbReference type="Gene3D" id="3.20.20.10">
    <property type="entry name" value="Alanine racemase"/>
    <property type="match status" value="1"/>
</dbReference>
<reference evidence="5" key="2">
    <citation type="submission" date="2021-04" db="EMBL/GenBank/DDBJ databases">
        <authorList>
            <person name="Gilroy R."/>
        </authorList>
    </citation>
    <scope>NUCLEOTIDE SEQUENCE</scope>
    <source>
        <strain evidence="5">ChiSxjej1B13-11762</strain>
    </source>
</reference>
<dbReference type="InterPro" id="IPR029066">
    <property type="entry name" value="PLP-binding_barrel"/>
</dbReference>
<keyword evidence="2" id="KW-0663">Pyridoxal phosphate</keyword>